<accession>A0ABD5QI78</accession>
<dbReference type="AlphaFoldDB" id="A0ABD5QI78"/>
<reference evidence="1 2" key="1">
    <citation type="journal article" date="2019" name="Int. J. Syst. Evol. Microbiol.">
        <title>The Global Catalogue of Microorganisms (GCM) 10K type strain sequencing project: providing services to taxonomists for standard genome sequencing and annotation.</title>
        <authorList>
            <consortium name="The Broad Institute Genomics Platform"/>
            <consortium name="The Broad Institute Genome Sequencing Center for Infectious Disease"/>
            <person name="Wu L."/>
            <person name="Ma J."/>
        </authorList>
    </citation>
    <scope>NUCLEOTIDE SEQUENCE [LARGE SCALE GENOMIC DNA]</scope>
    <source>
        <strain evidence="1 2">CGMCC 1.15824</strain>
    </source>
</reference>
<evidence type="ECO:0000313" key="2">
    <source>
        <dbReference type="Proteomes" id="UP001595925"/>
    </source>
</evidence>
<protein>
    <submittedName>
        <fullName evidence="1">Uncharacterized protein</fullName>
    </submittedName>
</protein>
<evidence type="ECO:0000313" key="1">
    <source>
        <dbReference type="EMBL" id="MFC4989403.1"/>
    </source>
</evidence>
<proteinExistence type="predicted"/>
<organism evidence="1 2">
    <name type="scientific">Saliphagus infecundisoli</name>
    <dbReference type="NCBI Taxonomy" id="1849069"/>
    <lineage>
        <taxon>Archaea</taxon>
        <taxon>Methanobacteriati</taxon>
        <taxon>Methanobacteriota</taxon>
        <taxon>Stenosarchaea group</taxon>
        <taxon>Halobacteria</taxon>
        <taxon>Halobacteriales</taxon>
        <taxon>Natrialbaceae</taxon>
        <taxon>Saliphagus</taxon>
    </lineage>
</organism>
<dbReference type="RefSeq" id="WP_224830353.1">
    <property type="nucleotide sequence ID" value="NZ_JAIVEF010000051.1"/>
</dbReference>
<sequence>MARNLVLDTNTLSEIKNGDIDINKAKEADVDYYIPPTQKLEFLDDVEELPEELRNSIHEVIDELEPKEVKLDSAPYGKVPFGRGPYYYFGGWIGTAIFAGDP</sequence>
<name>A0ABD5QI78_9EURY</name>
<keyword evidence="2" id="KW-1185">Reference proteome</keyword>
<gene>
    <name evidence="1" type="ORF">ACFPFO_16910</name>
</gene>
<dbReference type="EMBL" id="JBHSJG010000047">
    <property type="protein sequence ID" value="MFC4989403.1"/>
    <property type="molecule type" value="Genomic_DNA"/>
</dbReference>
<dbReference type="Proteomes" id="UP001595925">
    <property type="component" value="Unassembled WGS sequence"/>
</dbReference>
<comment type="caution">
    <text evidence="1">The sequence shown here is derived from an EMBL/GenBank/DDBJ whole genome shotgun (WGS) entry which is preliminary data.</text>
</comment>